<dbReference type="SUPFAM" id="SSF52540">
    <property type="entry name" value="P-loop containing nucleoside triphosphate hydrolases"/>
    <property type="match status" value="1"/>
</dbReference>
<dbReference type="Pfam" id="PF01078">
    <property type="entry name" value="Mg_chelatase"/>
    <property type="match status" value="1"/>
</dbReference>
<dbReference type="PANTHER" id="PTHR32039:SF7">
    <property type="entry name" value="COMPETENCE PROTEIN COMM"/>
    <property type="match status" value="1"/>
</dbReference>
<dbReference type="InterPro" id="IPR001208">
    <property type="entry name" value="MCM_dom"/>
</dbReference>
<keyword evidence="2" id="KW-0547">Nucleotide-binding</keyword>
<dbReference type="AlphaFoldDB" id="A0A9X3M766"/>
<evidence type="ECO:0000256" key="3">
    <source>
        <dbReference type="ARBA" id="ARBA00022840"/>
    </source>
</evidence>
<dbReference type="InterPro" id="IPR000523">
    <property type="entry name" value="Mg_chelatse_chII-like_cat_dom"/>
</dbReference>
<protein>
    <submittedName>
        <fullName evidence="5">YifB family Mg chelatase-like AAA ATPase</fullName>
    </submittedName>
</protein>
<dbReference type="Proteomes" id="UP001146505">
    <property type="component" value="Unassembled WGS sequence"/>
</dbReference>
<evidence type="ECO:0000313" key="6">
    <source>
        <dbReference type="Proteomes" id="UP001146505"/>
    </source>
</evidence>
<evidence type="ECO:0000313" key="5">
    <source>
        <dbReference type="EMBL" id="MCZ9304300.1"/>
    </source>
</evidence>
<comment type="similarity">
    <text evidence="1">Belongs to the Mg-chelatase subunits D/I family. ComM subfamily.</text>
</comment>
<organism evidence="5 6">
    <name type="scientific">Corynebacterium macclintockiae</name>
    <dbReference type="NCBI Taxonomy" id="2913501"/>
    <lineage>
        <taxon>Bacteria</taxon>
        <taxon>Bacillati</taxon>
        <taxon>Actinomycetota</taxon>
        <taxon>Actinomycetes</taxon>
        <taxon>Mycobacteriales</taxon>
        <taxon>Corynebacteriaceae</taxon>
        <taxon>Corynebacterium</taxon>
    </lineage>
</organism>
<dbReference type="GeneID" id="301812283"/>
<dbReference type="Gene3D" id="3.40.50.300">
    <property type="entry name" value="P-loop containing nucleotide triphosphate hydrolases"/>
    <property type="match status" value="1"/>
</dbReference>
<dbReference type="SUPFAM" id="SSF54211">
    <property type="entry name" value="Ribosomal protein S5 domain 2-like"/>
    <property type="match status" value="1"/>
</dbReference>
<dbReference type="PRINTS" id="PR01657">
    <property type="entry name" value="MCMFAMILY"/>
</dbReference>
<proteinExistence type="inferred from homology"/>
<dbReference type="InterPro" id="IPR004482">
    <property type="entry name" value="Mg_chelat-rel"/>
</dbReference>
<dbReference type="InterPro" id="IPR003593">
    <property type="entry name" value="AAA+_ATPase"/>
</dbReference>
<accession>A0A9X3M766</accession>
<dbReference type="RefSeq" id="WP_269954574.1">
    <property type="nucleotide sequence ID" value="NZ_JAKMUV010000002.1"/>
</dbReference>
<evidence type="ECO:0000259" key="4">
    <source>
        <dbReference type="SMART" id="SM00382"/>
    </source>
</evidence>
<dbReference type="GO" id="GO:0005524">
    <property type="term" value="F:ATP binding"/>
    <property type="evidence" value="ECO:0007669"/>
    <property type="project" value="UniProtKB-KW"/>
</dbReference>
<dbReference type="InterPro" id="IPR025158">
    <property type="entry name" value="Mg_chelat-rel_C"/>
</dbReference>
<dbReference type="NCBIfam" id="TIGR00368">
    <property type="entry name" value="YifB family Mg chelatase-like AAA ATPase"/>
    <property type="match status" value="1"/>
</dbReference>
<feature type="domain" description="AAA+ ATPase" evidence="4">
    <location>
        <begin position="216"/>
        <end position="435"/>
    </location>
</feature>
<dbReference type="InterPro" id="IPR045006">
    <property type="entry name" value="CHLI-like"/>
</dbReference>
<sequence>MAVGHAQSIALEGTRRTVITVECDVSRGLPGISIVGMGDTAVVQAKDRIRSALKNSGVGWPGSRTVMSLSPAGLPKQGAGYDLAMVCAMLSAVADDALGAGRLSGAVLVGELGLDGQVRPVQGVFALVLAAAMEGFSTVVVPVGNEAEAAEAAAAVDGSITVLVARNLGGVIDWLRGGVLPEACPGEHAAPRPVGDLADVLGQPAACRAVEVAAAGGHNLLLTGPPGSGKSMLAERLPGILPPMTDSERIEAAGVHSLAGVKGNLPEVLAGQRPFIAPHHNVTPAALIGGGRIPVPGAVSLAHHGVLFIDEVAEARRDSLECLRVPMEQRRVELMRAQRISSFPADFQLVLAANPCPCGAELPIDCRCPSGIRSRYQAKLSGPLRDRVDVFAATTGKPQIEGLKNFGEPSATVAQRVAEARDRARQRWGAASNALVPGKILRQVGVDESGSLLLEDMLRTGTITQRGVDRAIRVAWTLADLDHAAAPHLGHISDAVELFGADSELASREPASREPAEAQR</sequence>
<comment type="caution">
    <text evidence="5">The sequence shown here is derived from an EMBL/GenBank/DDBJ whole genome shotgun (WGS) entry which is preliminary data.</text>
</comment>
<gene>
    <name evidence="5" type="ORF">L8U58_01920</name>
</gene>
<dbReference type="InterPro" id="IPR020568">
    <property type="entry name" value="Ribosomal_Su5_D2-typ_SF"/>
</dbReference>
<dbReference type="InterPro" id="IPR027417">
    <property type="entry name" value="P-loop_NTPase"/>
</dbReference>
<name>A0A9X3M766_9CORY</name>
<dbReference type="Pfam" id="PF13541">
    <property type="entry name" value="ChlI"/>
    <property type="match status" value="1"/>
</dbReference>
<dbReference type="PANTHER" id="PTHR32039">
    <property type="entry name" value="MAGNESIUM-CHELATASE SUBUNIT CHLI"/>
    <property type="match status" value="1"/>
</dbReference>
<reference evidence="5" key="1">
    <citation type="submission" date="2022-02" db="EMBL/GenBank/DDBJ databases">
        <title>Corynebacterium sp. from urogenital microbiome.</title>
        <authorList>
            <person name="Cappelli E.A."/>
            <person name="Ribeiro T.G."/>
            <person name="Peixe L."/>
        </authorList>
    </citation>
    <scope>NUCLEOTIDE SEQUENCE</scope>
    <source>
        <strain evidence="5">C9Ua_112</strain>
    </source>
</reference>
<dbReference type="InterPro" id="IPR014721">
    <property type="entry name" value="Ribsml_uS5_D2-typ_fold_subgr"/>
</dbReference>
<evidence type="ECO:0000256" key="2">
    <source>
        <dbReference type="ARBA" id="ARBA00022741"/>
    </source>
</evidence>
<dbReference type="EMBL" id="JAKMUV010000002">
    <property type="protein sequence ID" value="MCZ9304300.1"/>
    <property type="molecule type" value="Genomic_DNA"/>
</dbReference>
<dbReference type="GO" id="GO:0003677">
    <property type="term" value="F:DNA binding"/>
    <property type="evidence" value="ECO:0007669"/>
    <property type="project" value="InterPro"/>
</dbReference>
<dbReference type="SMART" id="SM00382">
    <property type="entry name" value="AAA"/>
    <property type="match status" value="1"/>
</dbReference>
<keyword evidence="6" id="KW-1185">Reference proteome</keyword>
<dbReference type="Pfam" id="PF13335">
    <property type="entry name" value="Mg_chelatase_C"/>
    <property type="match status" value="1"/>
</dbReference>
<dbReference type="Gene3D" id="3.30.230.10">
    <property type="match status" value="1"/>
</dbReference>
<evidence type="ECO:0000256" key="1">
    <source>
        <dbReference type="ARBA" id="ARBA00006354"/>
    </source>
</evidence>
<keyword evidence="3" id="KW-0067">ATP-binding</keyword>